<evidence type="ECO:0000256" key="5">
    <source>
        <dbReference type="ARBA" id="ARBA00022692"/>
    </source>
</evidence>
<feature type="transmembrane region" description="Helical" evidence="11">
    <location>
        <begin position="45"/>
        <end position="64"/>
    </location>
</feature>
<dbReference type="AlphaFoldDB" id="A0A914QGA4"/>
<evidence type="ECO:0000256" key="10">
    <source>
        <dbReference type="ARBA" id="ARBA00023303"/>
    </source>
</evidence>
<keyword evidence="8" id="KW-0406">Ion transport</keyword>
<evidence type="ECO:0000256" key="11">
    <source>
        <dbReference type="SAM" id="Phobius"/>
    </source>
</evidence>
<feature type="transmembrane region" description="Helical" evidence="11">
    <location>
        <begin position="203"/>
        <end position="223"/>
    </location>
</feature>
<evidence type="ECO:0000256" key="8">
    <source>
        <dbReference type="ARBA" id="ARBA00023065"/>
    </source>
</evidence>
<dbReference type="WBParaSite" id="PDA_v2.g31014.t1">
    <property type="protein sequence ID" value="PDA_v2.g31014.t1"/>
    <property type="gene ID" value="PDA_v2.g31014"/>
</dbReference>
<protein>
    <submittedName>
        <fullName evidence="13">Uncharacterized protein</fullName>
    </submittedName>
</protein>
<keyword evidence="9 11" id="KW-0472">Membrane</keyword>
<organism evidence="12 13">
    <name type="scientific">Panagrolaimus davidi</name>
    <dbReference type="NCBI Taxonomy" id="227884"/>
    <lineage>
        <taxon>Eukaryota</taxon>
        <taxon>Metazoa</taxon>
        <taxon>Ecdysozoa</taxon>
        <taxon>Nematoda</taxon>
        <taxon>Chromadorea</taxon>
        <taxon>Rhabditida</taxon>
        <taxon>Tylenchina</taxon>
        <taxon>Panagrolaimomorpha</taxon>
        <taxon>Panagrolaimoidea</taxon>
        <taxon>Panagrolaimidae</taxon>
        <taxon>Panagrolaimus</taxon>
    </lineage>
</organism>
<feature type="transmembrane region" description="Helical" evidence="11">
    <location>
        <begin position="70"/>
        <end position="91"/>
    </location>
</feature>
<keyword evidence="7 11" id="KW-1133">Transmembrane helix</keyword>
<evidence type="ECO:0000256" key="6">
    <source>
        <dbReference type="ARBA" id="ARBA00022781"/>
    </source>
</evidence>
<evidence type="ECO:0000256" key="9">
    <source>
        <dbReference type="ARBA" id="ARBA00023136"/>
    </source>
</evidence>
<keyword evidence="10" id="KW-0407">Ion channel</keyword>
<dbReference type="GO" id="GO:0015252">
    <property type="term" value="F:proton channel activity"/>
    <property type="evidence" value="ECO:0007669"/>
    <property type="project" value="InterPro"/>
</dbReference>
<dbReference type="Pfam" id="PF03189">
    <property type="entry name" value="Otopetrin"/>
    <property type="match status" value="1"/>
</dbReference>
<reference evidence="13" key="1">
    <citation type="submission" date="2022-11" db="UniProtKB">
        <authorList>
            <consortium name="WormBaseParasite"/>
        </authorList>
    </citation>
    <scope>IDENTIFICATION</scope>
</reference>
<dbReference type="Proteomes" id="UP000887578">
    <property type="component" value="Unplaced"/>
</dbReference>
<feature type="transmembrane region" description="Helical" evidence="11">
    <location>
        <begin position="100"/>
        <end position="124"/>
    </location>
</feature>
<dbReference type="PANTHER" id="PTHR21522:SF33">
    <property type="entry name" value="OTOPETRIN-2"/>
    <property type="match status" value="1"/>
</dbReference>
<comment type="similarity">
    <text evidence="2">Belongs to the otopetrin family.</text>
</comment>
<name>A0A914QGA4_9BILA</name>
<dbReference type="PANTHER" id="PTHR21522">
    <property type="entry name" value="PROTON CHANNEL OTOP"/>
    <property type="match status" value="1"/>
</dbReference>
<feature type="transmembrane region" description="Helical" evidence="11">
    <location>
        <begin position="444"/>
        <end position="470"/>
    </location>
</feature>
<evidence type="ECO:0000256" key="7">
    <source>
        <dbReference type="ARBA" id="ARBA00022989"/>
    </source>
</evidence>
<sequence length="478" mass="54901">MFTAKQRRVKYLWEKIQHKIWKKPLEVDTRIEGEEHGELPVVGSFYLRFGALIFAIVACVYYGFSAYWGVFTALDICAIFFTIFQTHLIFFSSTMFDEKFYVISCFGTMHLVSTNLVTWVQFLFAKNQSTEKSIAKYFDKKKKEFGKKILSNITTTIRSIIYNSDEEDDDIRSRSIPANSRSRIPYTKDCRGLECVFGSFTKIFYTAVVEYSLIAAVVMFIVWHNLGRKKSNRISHSTHPISPPFPLKKLVFGLIFGLIFTIGTALSMIFFYVNWYHNEHLDAALNFNITDTVQNGIGIIACIFAFWRLRLLDFADHGAEHDPHHDIHANQELLDMILLAIGTIGELSFSISGLAGVCSNKAWNSLTILLAIARILRIIQSIIQSFLIAFASKLKSTDPDRHPGRQTITFLVILNMAMFIYQWFISDKAGTYEGVISLYGEESWAFFVSIFSPLTVFFRFHSSVCFVEIWKHTYAKPH</sequence>
<evidence type="ECO:0000256" key="3">
    <source>
        <dbReference type="ARBA" id="ARBA00022448"/>
    </source>
</evidence>
<feature type="transmembrane region" description="Helical" evidence="11">
    <location>
        <begin position="293"/>
        <end position="312"/>
    </location>
</feature>
<keyword evidence="6" id="KW-0375">Hydrogen ion transport</keyword>
<feature type="transmembrane region" description="Helical" evidence="11">
    <location>
        <begin position="368"/>
        <end position="391"/>
    </location>
</feature>
<feature type="transmembrane region" description="Helical" evidence="11">
    <location>
        <begin position="403"/>
        <end position="424"/>
    </location>
</feature>
<dbReference type="GO" id="GO:0005886">
    <property type="term" value="C:plasma membrane"/>
    <property type="evidence" value="ECO:0007669"/>
    <property type="project" value="UniProtKB-SubCell"/>
</dbReference>
<feature type="transmembrane region" description="Helical" evidence="11">
    <location>
        <begin position="333"/>
        <end position="356"/>
    </location>
</feature>
<accession>A0A914QGA4</accession>
<evidence type="ECO:0000256" key="1">
    <source>
        <dbReference type="ARBA" id="ARBA00004651"/>
    </source>
</evidence>
<keyword evidence="12" id="KW-1185">Reference proteome</keyword>
<keyword evidence="5 11" id="KW-0812">Transmembrane</keyword>
<feature type="transmembrane region" description="Helical" evidence="11">
    <location>
        <begin position="250"/>
        <end position="273"/>
    </location>
</feature>
<evidence type="ECO:0000313" key="13">
    <source>
        <dbReference type="WBParaSite" id="PDA_v2.g31014.t1"/>
    </source>
</evidence>
<evidence type="ECO:0000313" key="12">
    <source>
        <dbReference type="Proteomes" id="UP000887578"/>
    </source>
</evidence>
<evidence type="ECO:0000256" key="2">
    <source>
        <dbReference type="ARBA" id="ARBA00006513"/>
    </source>
</evidence>
<keyword evidence="4" id="KW-1003">Cell membrane</keyword>
<keyword evidence="3" id="KW-0813">Transport</keyword>
<dbReference type="InterPro" id="IPR004878">
    <property type="entry name" value="Otopetrin"/>
</dbReference>
<evidence type="ECO:0000256" key="4">
    <source>
        <dbReference type="ARBA" id="ARBA00022475"/>
    </source>
</evidence>
<proteinExistence type="inferred from homology"/>
<comment type="subcellular location">
    <subcellularLocation>
        <location evidence="1">Cell membrane</location>
        <topology evidence="1">Multi-pass membrane protein</topology>
    </subcellularLocation>
</comment>